<dbReference type="SMART" id="SM00448">
    <property type="entry name" value="REC"/>
    <property type="match status" value="1"/>
</dbReference>
<organism evidence="5 6">
    <name type="scientific">Pseudidiomarina maritima</name>
    <dbReference type="NCBI Taxonomy" id="519453"/>
    <lineage>
        <taxon>Bacteria</taxon>
        <taxon>Pseudomonadati</taxon>
        <taxon>Pseudomonadota</taxon>
        <taxon>Gammaproteobacteria</taxon>
        <taxon>Alteromonadales</taxon>
        <taxon>Idiomarinaceae</taxon>
        <taxon>Pseudidiomarina</taxon>
    </lineage>
</organism>
<evidence type="ECO:0000256" key="1">
    <source>
        <dbReference type="ARBA" id="ARBA00023012"/>
    </source>
</evidence>
<name>A0A317QAP3_9GAMM</name>
<dbReference type="InterPro" id="IPR011006">
    <property type="entry name" value="CheY-like_superfamily"/>
</dbReference>
<dbReference type="GO" id="GO:0000156">
    <property type="term" value="F:phosphorelay response regulator activity"/>
    <property type="evidence" value="ECO:0007669"/>
    <property type="project" value="InterPro"/>
</dbReference>
<dbReference type="GO" id="GO:0003677">
    <property type="term" value="F:DNA binding"/>
    <property type="evidence" value="ECO:0007669"/>
    <property type="project" value="InterPro"/>
</dbReference>
<reference evidence="5 6" key="1">
    <citation type="submission" date="2018-05" db="EMBL/GenBank/DDBJ databases">
        <title>Freshwater and sediment microbial communities from various areas in North America, analyzing microbe dynamics in response to fracking.</title>
        <authorList>
            <person name="Lamendella R."/>
        </authorList>
    </citation>
    <scope>NUCLEOTIDE SEQUENCE [LARGE SCALE GENOMIC DNA]</scope>
    <source>
        <strain evidence="5 6">125B1</strain>
    </source>
</reference>
<dbReference type="PROSITE" id="PS50930">
    <property type="entry name" value="HTH_LYTTR"/>
    <property type="match status" value="1"/>
</dbReference>
<dbReference type="Gene3D" id="2.40.50.1020">
    <property type="entry name" value="LytTr DNA-binding domain"/>
    <property type="match status" value="1"/>
</dbReference>
<dbReference type="EMBL" id="QGTT01000004">
    <property type="protein sequence ID" value="PWW14198.1"/>
    <property type="molecule type" value="Genomic_DNA"/>
</dbReference>
<feature type="domain" description="HTH LytTR-type" evidence="4">
    <location>
        <begin position="142"/>
        <end position="247"/>
    </location>
</feature>
<dbReference type="Pfam" id="PF00072">
    <property type="entry name" value="Response_reg"/>
    <property type="match status" value="1"/>
</dbReference>
<dbReference type="AlphaFoldDB" id="A0A317QAP3"/>
<dbReference type="PANTHER" id="PTHR37299:SF1">
    <property type="entry name" value="STAGE 0 SPORULATION PROTEIN A HOMOLOG"/>
    <property type="match status" value="1"/>
</dbReference>
<dbReference type="InterPro" id="IPR001789">
    <property type="entry name" value="Sig_transdc_resp-reg_receiver"/>
</dbReference>
<accession>A0A317QAP3</accession>
<dbReference type="Pfam" id="PF04397">
    <property type="entry name" value="LytTR"/>
    <property type="match status" value="1"/>
</dbReference>
<comment type="caution">
    <text evidence="5">The sequence shown here is derived from an EMBL/GenBank/DDBJ whole genome shotgun (WGS) entry which is preliminary data.</text>
</comment>
<dbReference type="InterPro" id="IPR046947">
    <property type="entry name" value="LytR-like"/>
</dbReference>
<feature type="domain" description="Response regulatory" evidence="3">
    <location>
        <begin position="3"/>
        <end position="119"/>
    </location>
</feature>
<keyword evidence="2" id="KW-0597">Phosphoprotein</keyword>
<evidence type="ECO:0000313" key="5">
    <source>
        <dbReference type="EMBL" id="PWW14198.1"/>
    </source>
</evidence>
<dbReference type="Proteomes" id="UP000246964">
    <property type="component" value="Unassembled WGS sequence"/>
</dbReference>
<evidence type="ECO:0000259" key="3">
    <source>
        <dbReference type="PROSITE" id="PS50110"/>
    </source>
</evidence>
<dbReference type="RefSeq" id="WP_110075573.1">
    <property type="nucleotide sequence ID" value="NZ_QGTT01000004.1"/>
</dbReference>
<evidence type="ECO:0000313" key="6">
    <source>
        <dbReference type="Proteomes" id="UP000246964"/>
    </source>
</evidence>
<dbReference type="SMART" id="SM00850">
    <property type="entry name" value="LytTR"/>
    <property type="match status" value="1"/>
</dbReference>
<dbReference type="Gene3D" id="3.40.50.2300">
    <property type="match status" value="1"/>
</dbReference>
<dbReference type="InterPro" id="IPR007492">
    <property type="entry name" value="LytTR_DNA-bd_dom"/>
</dbReference>
<dbReference type="SUPFAM" id="SSF52172">
    <property type="entry name" value="CheY-like"/>
    <property type="match status" value="1"/>
</dbReference>
<proteinExistence type="predicted"/>
<dbReference type="PROSITE" id="PS50110">
    <property type="entry name" value="RESPONSE_REGULATORY"/>
    <property type="match status" value="1"/>
</dbReference>
<keyword evidence="6" id="KW-1185">Reference proteome</keyword>
<evidence type="ECO:0000256" key="2">
    <source>
        <dbReference type="PROSITE-ProRule" id="PRU00169"/>
    </source>
</evidence>
<protein>
    <submittedName>
        <fullName evidence="5">LytTR family two component transcriptional regulator</fullName>
    </submittedName>
</protein>
<dbReference type="PANTHER" id="PTHR37299">
    <property type="entry name" value="TRANSCRIPTIONAL REGULATOR-RELATED"/>
    <property type="match status" value="1"/>
</dbReference>
<sequence>MINAVIIEDEPLARSKLKRLLNQLDASIRVVRELESVAQVRQWLTEQASHDKVQVIFSDIQLNDGNVFEVYQQQPQPCPIIFITAYDDFLLQAFESQGIAYLLKPYNSQKLEQAWAKFCALSVPKPTAVNAAAGASYKQHRLAIKHHQQVYFLDIGEITHVQADGGLVMAFDREAKRHFLSFSSLQAAEQALADYPFFRINRSELVQREHVQSLQRYCKNTLTITLTCGSQLKTSQSRTAAFNEWLR</sequence>
<gene>
    <name evidence="5" type="ORF">DET45_104137</name>
</gene>
<feature type="modified residue" description="4-aspartylphosphate" evidence="2">
    <location>
        <position position="59"/>
    </location>
</feature>
<dbReference type="OrthoDB" id="9781059at2"/>
<evidence type="ECO:0000259" key="4">
    <source>
        <dbReference type="PROSITE" id="PS50930"/>
    </source>
</evidence>
<keyword evidence="1" id="KW-0902">Two-component regulatory system</keyword>